<evidence type="ECO:0000313" key="1">
    <source>
        <dbReference type="EMBL" id="MBX58090.1"/>
    </source>
</evidence>
<sequence length="43" mass="4896">MQGTQFAWEIIMTQDPPQVARLGVKLRYKSSSISTLTNHKLGY</sequence>
<reference evidence="1" key="1">
    <citation type="submission" date="2018-02" db="EMBL/GenBank/DDBJ databases">
        <title>Rhizophora mucronata_Transcriptome.</title>
        <authorList>
            <person name="Meera S.P."/>
            <person name="Sreeshan A."/>
            <person name="Augustine A."/>
        </authorList>
    </citation>
    <scope>NUCLEOTIDE SEQUENCE</scope>
    <source>
        <tissue evidence="1">Leaf</tissue>
    </source>
</reference>
<accession>A0A2P2PTN2</accession>
<proteinExistence type="predicted"/>
<protein>
    <submittedName>
        <fullName evidence="1">Uncharacterized protein</fullName>
    </submittedName>
</protein>
<organism evidence="1">
    <name type="scientific">Rhizophora mucronata</name>
    <name type="common">Asiatic mangrove</name>
    <dbReference type="NCBI Taxonomy" id="61149"/>
    <lineage>
        <taxon>Eukaryota</taxon>
        <taxon>Viridiplantae</taxon>
        <taxon>Streptophyta</taxon>
        <taxon>Embryophyta</taxon>
        <taxon>Tracheophyta</taxon>
        <taxon>Spermatophyta</taxon>
        <taxon>Magnoliopsida</taxon>
        <taxon>eudicotyledons</taxon>
        <taxon>Gunneridae</taxon>
        <taxon>Pentapetalae</taxon>
        <taxon>rosids</taxon>
        <taxon>fabids</taxon>
        <taxon>Malpighiales</taxon>
        <taxon>Rhizophoraceae</taxon>
        <taxon>Rhizophora</taxon>
    </lineage>
</organism>
<dbReference type="EMBL" id="GGEC01077606">
    <property type="protein sequence ID" value="MBX58090.1"/>
    <property type="molecule type" value="Transcribed_RNA"/>
</dbReference>
<dbReference type="AlphaFoldDB" id="A0A2P2PTN2"/>
<name>A0A2P2PTN2_RHIMU</name>